<evidence type="ECO:0000313" key="2">
    <source>
        <dbReference type="Proteomes" id="UP000246077"/>
    </source>
</evidence>
<dbReference type="RefSeq" id="WP_109919419.1">
    <property type="nucleotide sequence ID" value="NZ_QGLF01000001.1"/>
</dbReference>
<dbReference type="Proteomes" id="UP000246077">
    <property type="component" value="Unassembled WGS sequence"/>
</dbReference>
<organism evidence="1 2">
    <name type="scientific">Zavarzinia compransoris</name>
    <dbReference type="NCBI Taxonomy" id="1264899"/>
    <lineage>
        <taxon>Bacteria</taxon>
        <taxon>Pseudomonadati</taxon>
        <taxon>Pseudomonadota</taxon>
        <taxon>Alphaproteobacteria</taxon>
        <taxon>Rhodospirillales</taxon>
        <taxon>Zavarziniaceae</taxon>
        <taxon>Zavarzinia</taxon>
    </lineage>
</organism>
<gene>
    <name evidence="1" type="ORF">DKG75_02110</name>
</gene>
<sequence>MTRRRPSSPTVCSPAQIVLFAPPAVSLVDLDGQIREMLADTLAGAKVRLGLDRHAFAAEMNRRQPGAREVSKNMLDRWCAQSAEDWQLPASRIPVICMIAQDYRLLELLAEASGHKAIPGQQAVLGELALAKVEQQQAAARVRELERAAAQLARGGRS</sequence>
<comment type="caution">
    <text evidence="1">The sequence shown here is derived from an EMBL/GenBank/DDBJ whole genome shotgun (WGS) entry which is preliminary data.</text>
</comment>
<dbReference type="AlphaFoldDB" id="A0A317EB08"/>
<proteinExistence type="predicted"/>
<accession>A0A317EB08</accession>
<name>A0A317EB08_9PROT</name>
<reference evidence="2" key="1">
    <citation type="submission" date="2018-05" db="EMBL/GenBank/DDBJ databases">
        <title>Zavarzinia sp. HR-AS.</title>
        <authorList>
            <person name="Lee Y."/>
            <person name="Jeon C.O."/>
        </authorList>
    </citation>
    <scope>NUCLEOTIDE SEQUENCE [LARGE SCALE GENOMIC DNA]</scope>
    <source>
        <strain evidence="2">DSM 1231</strain>
    </source>
</reference>
<keyword evidence="2" id="KW-1185">Reference proteome</keyword>
<evidence type="ECO:0000313" key="1">
    <source>
        <dbReference type="EMBL" id="PWR23386.1"/>
    </source>
</evidence>
<dbReference type="EMBL" id="QGLF01000001">
    <property type="protein sequence ID" value="PWR23386.1"/>
    <property type="molecule type" value="Genomic_DNA"/>
</dbReference>
<protein>
    <submittedName>
        <fullName evidence="1">Uncharacterized protein</fullName>
    </submittedName>
</protein>
<dbReference type="OrthoDB" id="5957385at2"/>